<proteinExistence type="predicted"/>
<evidence type="ECO:0000313" key="1">
    <source>
        <dbReference type="EMBL" id="KAK9322250.1"/>
    </source>
</evidence>
<organism evidence="1 2">
    <name type="scientific">Lipomyces orientalis</name>
    <dbReference type="NCBI Taxonomy" id="1233043"/>
    <lineage>
        <taxon>Eukaryota</taxon>
        <taxon>Fungi</taxon>
        <taxon>Dikarya</taxon>
        <taxon>Ascomycota</taxon>
        <taxon>Saccharomycotina</taxon>
        <taxon>Lipomycetes</taxon>
        <taxon>Lipomycetales</taxon>
        <taxon>Lipomycetaceae</taxon>
        <taxon>Lipomyces</taxon>
    </lineage>
</organism>
<gene>
    <name evidence="1" type="ORF">V1517DRAFT_323856</name>
</gene>
<comment type="caution">
    <text evidence="1">The sequence shown here is derived from an EMBL/GenBank/DDBJ whole genome shotgun (WGS) entry which is preliminary data.</text>
</comment>
<protein>
    <submittedName>
        <fullName evidence="1">Uncharacterized protein</fullName>
    </submittedName>
</protein>
<accession>A0ACC3TM03</accession>
<dbReference type="EMBL" id="MU970080">
    <property type="protein sequence ID" value="KAK9322250.1"/>
    <property type="molecule type" value="Genomic_DNA"/>
</dbReference>
<dbReference type="Proteomes" id="UP001489719">
    <property type="component" value="Unassembled WGS sequence"/>
</dbReference>
<keyword evidence="2" id="KW-1185">Reference proteome</keyword>
<name>A0ACC3TM03_9ASCO</name>
<evidence type="ECO:0000313" key="2">
    <source>
        <dbReference type="Proteomes" id="UP001489719"/>
    </source>
</evidence>
<reference evidence="2" key="1">
    <citation type="journal article" date="2024" name="Front. Bioeng. Biotechnol.">
        <title>Genome-scale model development and genomic sequencing of the oleaginous clade Lipomyces.</title>
        <authorList>
            <person name="Czajka J.J."/>
            <person name="Han Y."/>
            <person name="Kim J."/>
            <person name="Mondo S.J."/>
            <person name="Hofstad B.A."/>
            <person name="Robles A."/>
            <person name="Haridas S."/>
            <person name="Riley R."/>
            <person name="LaButti K."/>
            <person name="Pangilinan J."/>
            <person name="Andreopoulos W."/>
            <person name="Lipzen A."/>
            <person name="Yan J."/>
            <person name="Wang M."/>
            <person name="Ng V."/>
            <person name="Grigoriev I.V."/>
            <person name="Spatafora J.W."/>
            <person name="Magnuson J.K."/>
            <person name="Baker S.E."/>
            <person name="Pomraning K.R."/>
        </authorList>
    </citation>
    <scope>NUCLEOTIDE SEQUENCE [LARGE SCALE GENOMIC DNA]</scope>
    <source>
        <strain evidence="2">CBS 10300</strain>
    </source>
</reference>
<sequence length="416" mass="46194">MVSPEIHRDRIWIDGCFDFAHHGHAGAMLQARQLGSSLYVGVHSDEEILENKGPVVMTLPERILAVEACKWATRAIPSAPYVTSPEVMDQYGCFYVVHGDDITTDANGEDCYRVVKDAGRFLVVKRTPNISTTDLVGRMLLCTKNHHIKTVRSEDVETALANAKIGKQAEGLITVEAIEKFRAYATAEDGKHPRDGVYIWTSSSPGNDAGILTTLVDPSEKFMQSHKRMIYVDGGFDLFFAGHIEFLRLVSQFAATVSAAAAAAAADDADAEVGIVVGIHSDATVNKFKRLNYPIMSLFERALCVLQCKFVSHVVLQAPYCPTQVFLDALPWDIVAVMHGPTRFDPEGEGGNPYADVKRTGLYKEIGEHLYKDISTETIVERVTRNRGVYEERQRRKGWKSEVESQLKKQEDTNSL</sequence>